<gene>
    <name evidence="1" type="ORF">V6N11_010870</name>
</gene>
<dbReference type="Proteomes" id="UP001396334">
    <property type="component" value="Unassembled WGS sequence"/>
</dbReference>
<accession>A0ABR2S721</accession>
<evidence type="ECO:0000313" key="1">
    <source>
        <dbReference type="EMBL" id="KAK9020858.1"/>
    </source>
</evidence>
<name>A0ABR2S721_9ROSI</name>
<protein>
    <submittedName>
        <fullName evidence="1">Uncharacterized protein</fullName>
    </submittedName>
</protein>
<proteinExistence type="predicted"/>
<reference evidence="1 2" key="1">
    <citation type="journal article" date="2024" name="G3 (Bethesda)">
        <title>Genome assembly of Hibiscus sabdariffa L. provides insights into metabolisms of medicinal natural products.</title>
        <authorList>
            <person name="Kim T."/>
        </authorList>
    </citation>
    <scope>NUCLEOTIDE SEQUENCE [LARGE SCALE GENOMIC DNA]</scope>
    <source>
        <strain evidence="1">TK-2024</strain>
        <tissue evidence="1">Old leaves</tissue>
    </source>
</reference>
<evidence type="ECO:0000313" key="2">
    <source>
        <dbReference type="Proteomes" id="UP001396334"/>
    </source>
</evidence>
<keyword evidence="2" id="KW-1185">Reference proteome</keyword>
<organism evidence="1 2">
    <name type="scientific">Hibiscus sabdariffa</name>
    <name type="common">roselle</name>
    <dbReference type="NCBI Taxonomy" id="183260"/>
    <lineage>
        <taxon>Eukaryota</taxon>
        <taxon>Viridiplantae</taxon>
        <taxon>Streptophyta</taxon>
        <taxon>Embryophyta</taxon>
        <taxon>Tracheophyta</taxon>
        <taxon>Spermatophyta</taxon>
        <taxon>Magnoliopsida</taxon>
        <taxon>eudicotyledons</taxon>
        <taxon>Gunneridae</taxon>
        <taxon>Pentapetalae</taxon>
        <taxon>rosids</taxon>
        <taxon>malvids</taxon>
        <taxon>Malvales</taxon>
        <taxon>Malvaceae</taxon>
        <taxon>Malvoideae</taxon>
        <taxon>Hibiscus</taxon>
    </lineage>
</organism>
<comment type="caution">
    <text evidence="1">The sequence shown here is derived from an EMBL/GenBank/DDBJ whole genome shotgun (WGS) entry which is preliminary data.</text>
</comment>
<sequence length="74" mass="8433">MMYYRKCISDVVETVGPFSPKQLCTSVTNKSAVAYIPPIPNQSQLLVGRLLPKHSSYLQLRFMRYCCLFTPQSS</sequence>
<dbReference type="EMBL" id="JBBPBN010000016">
    <property type="protein sequence ID" value="KAK9020858.1"/>
    <property type="molecule type" value="Genomic_DNA"/>
</dbReference>